<feature type="domain" description="DUF4124" evidence="4">
    <location>
        <begin position="14"/>
        <end position="59"/>
    </location>
</feature>
<dbReference type="InterPro" id="IPR007450">
    <property type="entry name" value="BamE_dom"/>
</dbReference>
<dbReference type="EMBL" id="JACHLL010000002">
    <property type="protein sequence ID" value="MBB6341100.1"/>
    <property type="molecule type" value="Genomic_DNA"/>
</dbReference>
<keyword evidence="6" id="KW-1185">Reference proteome</keyword>
<dbReference type="GO" id="GO:0019867">
    <property type="term" value="C:outer membrane"/>
    <property type="evidence" value="ECO:0007669"/>
    <property type="project" value="InterPro"/>
</dbReference>
<keyword evidence="2" id="KW-0732">Signal</keyword>
<dbReference type="Pfam" id="PF04355">
    <property type="entry name" value="BamE"/>
    <property type="match status" value="1"/>
</dbReference>
<evidence type="ECO:0000259" key="3">
    <source>
        <dbReference type="Pfam" id="PF04355"/>
    </source>
</evidence>
<evidence type="ECO:0000259" key="4">
    <source>
        <dbReference type="Pfam" id="PF13511"/>
    </source>
</evidence>
<protein>
    <recommendedName>
        <fullName evidence="7">DUF4124 domain-containing protein</fullName>
    </recommendedName>
</protein>
<dbReference type="RefSeq" id="WP_184681604.1">
    <property type="nucleotide sequence ID" value="NZ_JACHLL010000002.1"/>
</dbReference>
<evidence type="ECO:0000313" key="5">
    <source>
        <dbReference type="EMBL" id="MBB6341100.1"/>
    </source>
</evidence>
<organism evidence="5 6">
    <name type="scientific">Pseudomonas fluvialis</name>
    <dbReference type="NCBI Taxonomy" id="1793966"/>
    <lineage>
        <taxon>Bacteria</taxon>
        <taxon>Pseudomonadati</taxon>
        <taxon>Pseudomonadota</taxon>
        <taxon>Gammaproteobacteria</taxon>
        <taxon>Pseudomonadales</taxon>
        <taxon>Pseudomonadaceae</taxon>
        <taxon>Pseudomonas</taxon>
    </lineage>
</organism>
<dbReference type="AlphaFoldDB" id="A0A7X0BSP8"/>
<sequence length="164" mass="17898">MHGSLKSGLFGLYLLFSQASFATSVFRCEDMNGHVTYTLSGCPVSHDQTIQHASNPTPSSGRPTLMAAPSKNTKSGEHTDNQGPTVVGARDDGCGNQLSTSEKRSAVIRKEVRRGMTRSDIESALGKPDNSNEQNGQARYVYKDQDGRKRQISFDENGCVRSKR</sequence>
<dbReference type="Pfam" id="PF13511">
    <property type="entry name" value="DUF4124"/>
    <property type="match status" value="1"/>
</dbReference>
<dbReference type="Proteomes" id="UP000557193">
    <property type="component" value="Unassembled WGS sequence"/>
</dbReference>
<feature type="chain" id="PRO_5031134281" description="DUF4124 domain-containing protein" evidence="2">
    <location>
        <begin position="23"/>
        <end position="164"/>
    </location>
</feature>
<gene>
    <name evidence="5" type="ORF">HNP49_001257</name>
</gene>
<feature type="compositionally biased region" description="Polar residues" evidence="1">
    <location>
        <begin position="48"/>
        <end position="62"/>
    </location>
</feature>
<evidence type="ECO:0000256" key="2">
    <source>
        <dbReference type="SAM" id="SignalP"/>
    </source>
</evidence>
<feature type="compositionally biased region" description="Basic and acidic residues" evidence="1">
    <location>
        <begin position="101"/>
        <end position="121"/>
    </location>
</feature>
<reference evidence="5 6" key="1">
    <citation type="submission" date="2020-08" db="EMBL/GenBank/DDBJ databases">
        <title>Functional genomics of gut bacteria from endangered species of beetles.</title>
        <authorList>
            <person name="Carlos-Shanley C."/>
        </authorList>
    </citation>
    <scope>NUCLEOTIDE SEQUENCE [LARGE SCALE GENOMIC DNA]</scope>
    <source>
        <strain evidence="5 6">S00202</strain>
    </source>
</reference>
<accession>A0A7X0BSP8</accession>
<dbReference type="InterPro" id="IPR025392">
    <property type="entry name" value="DUF4124"/>
</dbReference>
<proteinExistence type="predicted"/>
<evidence type="ECO:0000256" key="1">
    <source>
        <dbReference type="SAM" id="MobiDB-lite"/>
    </source>
</evidence>
<feature type="region of interest" description="Disordered" evidence="1">
    <location>
        <begin position="48"/>
        <end position="164"/>
    </location>
</feature>
<feature type="signal peptide" evidence="2">
    <location>
        <begin position="1"/>
        <end position="22"/>
    </location>
</feature>
<comment type="caution">
    <text evidence="5">The sequence shown here is derived from an EMBL/GenBank/DDBJ whole genome shotgun (WGS) entry which is preliminary data.</text>
</comment>
<feature type="compositionally biased region" description="Basic and acidic residues" evidence="1">
    <location>
        <begin position="141"/>
        <end position="153"/>
    </location>
</feature>
<evidence type="ECO:0000313" key="6">
    <source>
        <dbReference type="Proteomes" id="UP000557193"/>
    </source>
</evidence>
<feature type="domain" description="Outer membrane protein assembly factor BamE" evidence="3">
    <location>
        <begin position="110"/>
        <end position="163"/>
    </location>
</feature>
<evidence type="ECO:0008006" key="7">
    <source>
        <dbReference type="Google" id="ProtNLM"/>
    </source>
</evidence>
<name>A0A7X0BSP8_9PSED</name>